<gene>
    <name evidence="2" type="ORF">LX32DRAFT_44301</name>
</gene>
<feature type="region of interest" description="Disordered" evidence="1">
    <location>
        <begin position="1"/>
        <end position="21"/>
    </location>
</feature>
<feature type="compositionally biased region" description="Low complexity" evidence="1">
    <location>
        <begin position="159"/>
        <end position="182"/>
    </location>
</feature>
<dbReference type="AlphaFoldDB" id="A0AAD9HDD8"/>
<evidence type="ECO:0000313" key="3">
    <source>
        <dbReference type="Proteomes" id="UP001232148"/>
    </source>
</evidence>
<dbReference type="EMBL" id="MU842927">
    <property type="protein sequence ID" value="KAK2025864.1"/>
    <property type="molecule type" value="Genomic_DNA"/>
</dbReference>
<accession>A0AAD9HDD8</accession>
<evidence type="ECO:0000313" key="2">
    <source>
        <dbReference type="EMBL" id="KAK2025864.1"/>
    </source>
</evidence>
<proteinExistence type="predicted"/>
<keyword evidence="3" id="KW-1185">Reference proteome</keyword>
<reference evidence="2" key="1">
    <citation type="submission" date="2021-06" db="EMBL/GenBank/DDBJ databases">
        <title>Comparative genomics, transcriptomics and evolutionary studies reveal genomic signatures of adaptation to plant cell wall in hemibiotrophic fungi.</title>
        <authorList>
            <consortium name="DOE Joint Genome Institute"/>
            <person name="Baroncelli R."/>
            <person name="Diaz J.F."/>
            <person name="Benocci T."/>
            <person name="Peng M."/>
            <person name="Battaglia E."/>
            <person name="Haridas S."/>
            <person name="Andreopoulos W."/>
            <person name="Labutti K."/>
            <person name="Pangilinan J."/>
            <person name="Floch G.L."/>
            <person name="Makela M.R."/>
            <person name="Henrissat B."/>
            <person name="Grigoriev I.V."/>
            <person name="Crouch J.A."/>
            <person name="De Vries R.P."/>
            <person name="Sukno S.A."/>
            <person name="Thon M.R."/>
        </authorList>
    </citation>
    <scope>NUCLEOTIDE SEQUENCE</scope>
    <source>
        <strain evidence="2">MAFF235873</strain>
    </source>
</reference>
<dbReference type="Proteomes" id="UP001232148">
    <property type="component" value="Unassembled WGS sequence"/>
</dbReference>
<name>A0AAD9HDD8_9PEZI</name>
<organism evidence="2 3">
    <name type="scientific">Colletotrichum zoysiae</name>
    <dbReference type="NCBI Taxonomy" id="1216348"/>
    <lineage>
        <taxon>Eukaryota</taxon>
        <taxon>Fungi</taxon>
        <taxon>Dikarya</taxon>
        <taxon>Ascomycota</taxon>
        <taxon>Pezizomycotina</taxon>
        <taxon>Sordariomycetes</taxon>
        <taxon>Hypocreomycetidae</taxon>
        <taxon>Glomerellales</taxon>
        <taxon>Glomerellaceae</taxon>
        <taxon>Colletotrichum</taxon>
        <taxon>Colletotrichum graminicola species complex</taxon>
    </lineage>
</organism>
<protein>
    <submittedName>
        <fullName evidence="2">Uncharacterized protein</fullName>
    </submittedName>
</protein>
<comment type="caution">
    <text evidence="2">The sequence shown here is derived from an EMBL/GenBank/DDBJ whole genome shotgun (WGS) entry which is preliminary data.</text>
</comment>
<feature type="compositionally biased region" description="Polar residues" evidence="1">
    <location>
        <begin position="198"/>
        <end position="207"/>
    </location>
</feature>
<sequence length="408" mass="44727">MSPGNVRTPEPACPPNGDPNKRLSYRFRGRSMGQIMKPRKGQGVRVLWQRRDKALMSYFVADRRLDLETIEYEPLRDLAVAMDILVDELTEAEWEAIMKKMRSSFRYTLTEAVKSGLLPVSFDEDQLRNVITWPEQVRQEWLSELTEADARMICNQAKSSGSSSPVSSSSVITTTTTTITPSEQPIPELGDGRGASDAGNSQQETTTPPSSSPPRLPGSASRPLFQSETINRWLEQQQTQQRLAAPPRNATNMGPPTATTHICDPQLVASVGMMNKHVHDWAESSVAATGAAVELMRLASSSSLPPSTRIQYFQAMQRALRPSFLAAFPVDPDLFLVGGDKGNRGAAHSGDAADLMARMLRHVCERERAVSNIWATSAAVSNATAGAESPVAVALRDLIRWWALPSLV</sequence>
<feature type="region of interest" description="Disordered" evidence="1">
    <location>
        <begin position="156"/>
        <end position="222"/>
    </location>
</feature>
<evidence type="ECO:0000256" key="1">
    <source>
        <dbReference type="SAM" id="MobiDB-lite"/>
    </source>
</evidence>